<dbReference type="RefSeq" id="WP_256549634.1">
    <property type="nucleotide sequence ID" value="NZ_CP101751.1"/>
</dbReference>
<dbReference type="PANTHER" id="PTHR42999:SF1">
    <property type="entry name" value="PENTAPEPTIDE REPEAT-CONTAINING PROTEIN"/>
    <property type="match status" value="1"/>
</dbReference>
<name>A0ABY5IM93_9FLAO</name>
<dbReference type="Gene3D" id="2.160.20.80">
    <property type="entry name" value="E3 ubiquitin-protein ligase SopA"/>
    <property type="match status" value="1"/>
</dbReference>
<proteinExistence type="predicted"/>
<reference evidence="1" key="1">
    <citation type="submission" date="2022-07" db="EMBL/GenBank/DDBJ databases">
        <title>Isolation, identification, and degradation of a PFOSA degrading strain from sewage treatment plant.</title>
        <authorList>
            <person name="Zhang L."/>
            <person name="Huo Y."/>
        </authorList>
    </citation>
    <scope>NUCLEOTIDE SEQUENCE</scope>
    <source>
        <strain evidence="1">C1</strain>
    </source>
</reference>
<dbReference type="Pfam" id="PF00805">
    <property type="entry name" value="Pentapeptide"/>
    <property type="match status" value="1"/>
</dbReference>
<sequence length="183" mass="20911">MIFEDQVFEKITTLEKGEYDHCQFINCQFGNAFLNGYSFLECEFTDCDLSMANISGSAFKDVTFTDCKLLGLHFNNCNPFLFQLTLNHCNLKLASFYSLKLKSSRFSNCILEDVDFTDADLSGISFQNCDFKKAIFDNTLLEKADFRTATNYTIDPNKNKITKAKFSYPSVLGLLDSFKIEIQ</sequence>
<gene>
    <name evidence="1" type="ORF">NOX80_09995</name>
</gene>
<dbReference type="PANTHER" id="PTHR42999">
    <property type="entry name" value="ANTIBIOTIC RESISTANCE PROTEIN MCBG"/>
    <property type="match status" value="1"/>
</dbReference>
<keyword evidence="2" id="KW-1185">Reference proteome</keyword>
<evidence type="ECO:0000313" key="1">
    <source>
        <dbReference type="EMBL" id="UUC43965.1"/>
    </source>
</evidence>
<organism evidence="1 2">
    <name type="scientific">Flavobacterium cerinum</name>
    <dbReference type="NCBI Taxonomy" id="2502784"/>
    <lineage>
        <taxon>Bacteria</taxon>
        <taxon>Pseudomonadati</taxon>
        <taxon>Bacteroidota</taxon>
        <taxon>Flavobacteriia</taxon>
        <taxon>Flavobacteriales</taxon>
        <taxon>Flavobacteriaceae</taxon>
        <taxon>Flavobacterium</taxon>
    </lineage>
</organism>
<accession>A0ABY5IM93</accession>
<dbReference type="InterPro" id="IPR052949">
    <property type="entry name" value="PA_immunity-related"/>
</dbReference>
<protein>
    <submittedName>
        <fullName evidence="1">Pentapeptide repeat-containing protein</fullName>
    </submittedName>
</protein>
<dbReference type="InterPro" id="IPR001646">
    <property type="entry name" value="5peptide_repeat"/>
</dbReference>
<evidence type="ECO:0000313" key="2">
    <source>
        <dbReference type="Proteomes" id="UP001059844"/>
    </source>
</evidence>
<dbReference type="SUPFAM" id="SSF141571">
    <property type="entry name" value="Pentapeptide repeat-like"/>
    <property type="match status" value="1"/>
</dbReference>
<dbReference type="EMBL" id="CP101751">
    <property type="protein sequence ID" value="UUC43965.1"/>
    <property type="molecule type" value="Genomic_DNA"/>
</dbReference>
<dbReference type="Pfam" id="PF13599">
    <property type="entry name" value="Pentapeptide_4"/>
    <property type="match status" value="1"/>
</dbReference>
<dbReference type="Proteomes" id="UP001059844">
    <property type="component" value="Chromosome"/>
</dbReference>